<evidence type="ECO:0000313" key="2">
    <source>
        <dbReference type="EMBL" id="RHW28768.1"/>
    </source>
</evidence>
<reference evidence="2 3" key="1">
    <citation type="submission" date="2018-09" db="EMBL/GenBank/DDBJ databases">
        <title>Genome sequencing of Nocardioides immobilis CCTCC AB 2017083 for comparison to Nocardioides silvaticus.</title>
        <authorList>
            <person name="Li C."/>
            <person name="Wang G."/>
        </authorList>
    </citation>
    <scope>NUCLEOTIDE SEQUENCE [LARGE SCALE GENOMIC DNA]</scope>
    <source>
        <strain evidence="2 3">CCTCC AB 2017083</strain>
    </source>
</reference>
<dbReference type="Pfam" id="PF19545">
    <property type="entry name" value="DUF6069"/>
    <property type="match status" value="1"/>
</dbReference>
<feature type="transmembrane region" description="Helical" evidence="1">
    <location>
        <begin position="102"/>
        <end position="119"/>
    </location>
</feature>
<accession>A0A417Y7N9</accession>
<keyword evidence="1" id="KW-0812">Transmembrane</keyword>
<keyword evidence="1" id="KW-1133">Transmembrane helix</keyword>
<dbReference type="Proteomes" id="UP000283644">
    <property type="component" value="Unassembled WGS sequence"/>
</dbReference>
<comment type="caution">
    <text evidence="2">The sequence shown here is derived from an EMBL/GenBank/DDBJ whole genome shotgun (WGS) entry which is preliminary data.</text>
</comment>
<keyword evidence="1" id="KW-0472">Membrane</keyword>
<feature type="transmembrane region" description="Helical" evidence="1">
    <location>
        <begin position="23"/>
        <end position="46"/>
    </location>
</feature>
<gene>
    <name evidence="2" type="ORF">D0Z08_02645</name>
</gene>
<name>A0A417Y7N9_9ACTN</name>
<dbReference type="RefSeq" id="WP_118922333.1">
    <property type="nucleotide sequence ID" value="NZ_QXGH01000009.1"/>
</dbReference>
<sequence>MTTTPIARPATTRPAATPYLSRVPVWLVAAGAVIAGAVVTEAYAWVARAAGVEFLIGDGSSPREDIPGGGFVGAVAMLGAVAVVLAPAFARWAKSPRRTWQRTTWTLVAVSLVPVAPVADAAVSTELALGVGHLVAAAVIIPVVAARLAVTNPRRA</sequence>
<feature type="transmembrane region" description="Helical" evidence="1">
    <location>
        <begin position="66"/>
        <end position="90"/>
    </location>
</feature>
<dbReference type="InterPro" id="IPR045713">
    <property type="entry name" value="DUF6069"/>
</dbReference>
<dbReference type="AlphaFoldDB" id="A0A417Y7N9"/>
<proteinExistence type="predicted"/>
<feature type="transmembrane region" description="Helical" evidence="1">
    <location>
        <begin position="131"/>
        <end position="150"/>
    </location>
</feature>
<evidence type="ECO:0000256" key="1">
    <source>
        <dbReference type="SAM" id="Phobius"/>
    </source>
</evidence>
<evidence type="ECO:0000313" key="3">
    <source>
        <dbReference type="Proteomes" id="UP000283644"/>
    </source>
</evidence>
<protein>
    <submittedName>
        <fullName evidence="2">Uncharacterized protein</fullName>
    </submittedName>
</protein>
<dbReference type="EMBL" id="QXGH01000009">
    <property type="protein sequence ID" value="RHW28768.1"/>
    <property type="molecule type" value="Genomic_DNA"/>
</dbReference>
<keyword evidence="3" id="KW-1185">Reference proteome</keyword>
<organism evidence="2 3">
    <name type="scientific">Nocardioides immobilis</name>
    <dbReference type="NCBI Taxonomy" id="2049295"/>
    <lineage>
        <taxon>Bacteria</taxon>
        <taxon>Bacillati</taxon>
        <taxon>Actinomycetota</taxon>
        <taxon>Actinomycetes</taxon>
        <taxon>Propionibacteriales</taxon>
        <taxon>Nocardioidaceae</taxon>
        <taxon>Nocardioides</taxon>
    </lineage>
</organism>